<dbReference type="PANTHER" id="PTHR12298">
    <property type="entry name" value="PCDC2 PROGRAMMED CELL DEATH PROTEIN 2 -RELATED"/>
    <property type="match status" value="1"/>
</dbReference>
<sequence length="413" mass="45930">MTGKVELGFVEKAECPEELTSPYFPSKVGGRPAWLDPTHLPTSEQTACRVCGLPRTFLLQVYAPLEDTPSAFHRTFFLFMCLNPSCHQKNSAHGFSVFRCQLPKTNSFYEDSGEESSGDESASIGSESTGATSEPRVDIFSTQTCFSPSQPEAVDGSTAVSESLKQGPSTVVAEPTPLCVVCGSAGPKKCSRCRTVHYCSRHHQTLDWRNGHKLFCSDLAGGRCKQQDVTYDPSYRVCLPEFLLVMEEEPAAAMEEEEGVDRGEEDRMRDYHKFVKSGKYHDHDASRSGKKRVESVMEKAESGTMSDKVFRAFRRRVSFEPEQVIRYRRGGVPLLVSRDGAPQAADIPPCLCGAKRQFEFQVMPQLLYYLKLDTVSEASVDWGTVLIYTCSTSCFSTGCCVEFAWKQDFSASK</sequence>
<evidence type="ECO:0000256" key="3">
    <source>
        <dbReference type="ARBA" id="ARBA00022833"/>
    </source>
</evidence>
<feature type="region of interest" description="Disordered" evidence="5">
    <location>
        <begin position="110"/>
        <end position="133"/>
    </location>
</feature>
<dbReference type="GO" id="GO:0005634">
    <property type="term" value="C:nucleus"/>
    <property type="evidence" value="ECO:0007669"/>
    <property type="project" value="TreeGrafter"/>
</dbReference>
<keyword evidence="3" id="KW-0862">Zinc</keyword>
<keyword evidence="1" id="KW-0479">Metal-binding</keyword>
<dbReference type="Pfam" id="PF04194">
    <property type="entry name" value="PDCD2_C"/>
    <property type="match status" value="1"/>
</dbReference>
<reference evidence="7" key="1">
    <citation type="submission" date="2023-03" db="EMBL/GenBank/DDBJ databases">
        <authorList>
            <person name="Steffen K."/>
            <person name="Cardenas P."/>
        </authorList>
    </citation>
    <scope>NUCLEOTIDE SEQUENCE</scope>
</reference>
<name>A0AA35WUU3_GEOBA</name>
<evidence type="ECO:0000313" key="8">
    <source>
        <dbReference type="Proteomes" id="UP001174909"/>
    </source>
</evidence>
<dbReference type="PANTHER" id="PTHR12298:SF4">
    <property type="entry name" value="PROGRAMMED CELL DEATH PROTEIN 2"/>
    <property type="match status" value="1"/>
</dbReference>
<evidence type="ECO:0000256" key="5">
    <source>
        <dbReference type="SAM" id="MobiDB-lite"/>
    </source>
</evidence>
<evidence type="ECO:0000256" key="2">
    <source>
        <dbReference type="ARBA" id="ARBA00022771"/>
    </source>
</evidence>
<dbReference type="GO" id="GO:0008270">
    <property type="term" value="F:zinc ion binding"/>
    <property type="evidence" value="ECO:0007669"/>
    <property type="project" value="UniProtKB-KW"/>
</dbReference>
<feature type="compositionally biased region" description="Low complexity" evidence="5">
    <location>
        <begin position="119"/>
        <end position="128"/>
    </location>
</feature>
<dbReference type="SUPFAM" id="SSF144232">
    <property type="entry name" value="HIT/MYND zinc finger-like"/>
    <property type="match status" value="1"/>
</dbReference>
<accession>A0AA35WUU3</accession>
<dbReference type="InterPro" id="IPR007320">
    <property type="entry name" value="PDCD2_C"/>
</dbReference>
<proteinExistence type="predicted"/>
<feature type="domain" description="MYND-type" evidence="6">
    <location>
        <begin position="179"/>
        <end position="216"/>
    </location>
</feature>
<gene>
    <name evidence="7" type="ORF">GBAR_LOCUS15678</name>
</gene>
<dbReference type="AlphaFoldDB" id="A0AA35WUU3"/>
<evidence type="ECO:0000259" key="6">
    <source>
        <dbReference type="PROSITE" id="PS50865"/>
    </source>
</evidence>
<dbReference type="Gene3D" id="6.10.140.2220">
    <property type="match status" value="1"/>
</dbReference>
<evidence type="ECO:0000256" key="1">
    <source>
        <dbReference type="ARBA" id="ARBA00022723"/>
    </source>
</evidence>
<dbReference type="GO" id="GO:0005737">
    <property type="term" value="C:cytoplasm"/>
    <property type="evidence" value="ECO:0007669"/>
    <property type="project" value="InterPro"/>
</dbReference>
<evidence type="ECO:0000313" key="7">
    <source>
        <dbReference type="EMBL" id="CAI8027387.1"/>
    </source>
</evidence>
<dbReference type="Proteomes" id="UP001174909">
    <property type="component" value="Unassembled WGS sequence"/>
</dbReference>
<dbReference type="Pfam" id="PF01753">
    <property type="entry name" value="zf-MYND"/>
    <property type="match status" value="1"/>
</dbReference>
<comment type="caution">
    <text evidence="7">The sequence shown here is derived from an EMBL/GenBank/DDBJ whole genome shotgun (WGS) entry which is preliminary data.</text>
</comment>
<organism evidence="7 8">
    <name type="scientific">Geodia barretti</name>
    <name type="common">Barrett's horny sponge</name>
    <dbReference type="NCBI Taxonomy" id="519541"/>
    <lineage>
        <taxon>Eukaryota</taxon>
        <taxon>Metazoa</taxon>
        <taxon>Porifera</taxon>
        <taxon>Demospongiae</taxon>
        <taxon>Heteroscleromorpha</taxon>
        <taxon>Tetractinellida</taxon>
        <taxon>Astrophorina</taxon>
        <taxon>Geodiidae</taxon>
        <taxon>Geodia</taxon>
    </lineage>
</organism>
<dbReference type="PROSITE" id="PS01360">
    <property type="entry name" value="ZF_MYND_1"/>
    <property type="match status" value="1"/>
</dbReference>
<dbReference type="InterPro" id="IPR002893">
    <property type="entry name" value="Znf_MYND"/>
</dbReference>
<evidence type="ECO:0000256" key="4">
    <source>
        <dbReference type="PROSITE-ProRule" id="PRU00134"/>
    </source>
</evidence>
<dbReference type="EMBL" id="CASHTH010002277">
    <property type="protein sequence ID" value="CAI8027387.1"/>
    <property type="molecule type" value="Genomic_DNA"/>
</dbReference>
<keyword evidence="2 4" id="KW-0863">Zinc-finger</keyword>
<keyword evidence="8" id="KW-1185">Reference proteome</keyword>
<dbReference type="PROSITE" id="PS50865">
    <property type="entry name" value="ZF_MYND_2"/>
    <property type="match status" value="1"/>
</dbReference>
<protein>
    <submittedName>
        <fullName evidence="7">Programmed cell death protein 2</fullName>
    </submittedName>
</protein>